<dbReference type="InterPro" id="IPR006522">
    <property type="entry name" value="Phage_virion_morphogenesis"/>
</dbReference>
<reference evidence="2" key="1">
    <citation type="submission" date="2015-09" db="EMBL/GenBank/DDBJ databases">
        <authorList>
            <person name="Shao Z."/>
            <person name="Wang L."/>
        </authorList>
    </citation>
    <scope>NUCLEOTIDE SEQUENCE [LARGE SCALE GENOMIC DNA]</scope>
    <source>
        <strain evidence="2">F13-1</strain>
    </source>
</reference>
<dbReference type="KEGG" id="zdf:AN401_11685"/>
<gene>
    <name evidence="1" type="ORF">AN401_11685</name>
</gene>
<organism evidence="1 2">
    <name type="scientific">Zobellella denitrificans</name>
    <dbReference type="NCBI Taxonomy" id="347534"/>
    <lineage>
        <taxon>Bacteria</taxon>
        <taxon>Pseudomonadati</taxon>
        <taxon>Pseudomonadota</taxon>
        <taxon>Gammaproteobacteria</taxon>
        <taxon>Aeromonadales</taxon>
        <taxon>Aeromonadaceae</taxon>
        <taxon>Zobellella</taxon>
    </lineage>
</organism>
<dbReference type="NCBIfam" id="TIGR01635">
    <property type="entry name" value="tail_comp_S"/>
    <property type="match status" value="1"/>
</dbReference>
<keyword evidence="2" id="KW-1185">Reference proteome</keyword>
<sequence>MRVDTRYEFEAVFRAFAQLQALQRQGRDLMRPIAGVLADRAEDAFADEADPETGRPWTALSQAHRRRRQRQGYDGPLLQMKGLLAGSLSTEYGDNHAVAGSAMIYATIHQFGGKAGMAPGPAAVPARPFLGIGNEGERAIARIIKKALSNALDAR</sequence>
<evidence type="ECO:0008006" key="3">
    <source>
        <dbReference type="Google" id="ProtNLM"/>
    </source>
</evidence>
<dbReference type="Pfam" id="PF05069">
    <property type="entry name" value="Phage_tail_S"/>
    <property type="match status" value="1"/>
</dbReference>
<protein>
    <recommendedName>
        <fullName evidence="3">Phage virion morphogenesis protein</fullName>
    </recommendedName>
</protein>
<dbReference type="EMBL" id="CP012621">
    <property type="protein sequence ID" value="ATG74433.1"/>
    <property type="molecule type" value="Genomic_DNA"/>
</dbReference>
<dbReference type="AlphaFoldDB" id="A0A291HQK9"/>
<name>A0A291HQK9_9GAMM</name>
<dbReference type="RefSeq" id="WP_096779478.1">
    <property type="nucleotide sequence ID" value="NZ_CP012621.1"/>
</dbReference>
<accession>A0A291HQK9</accession>
<evidence type="ECO:0000313" key="1">
    <source>
        <dbReference type="EMBL" id="ATG74433.1"/>
    </source>
</evidence>
<dbReference type="Proteomes" id="UP000217763">
    <property type="component" value="Chromosome"/>
</dbReference>
<proteinExistence type="predicted"/>
<evidence type="ECO:0000313" key="2">
    <source>
        <dbReference type="Proteomes" id="UP000217763"/>
    </source>
</evidence>